<sequence>MATKEYALIGHPVAHSMSAHFFNEKFRIEKIDAHYTLIDLPELKGLRKQFILHPFLAGFNVTSPYKVSILETLNELDEEARYVGAVNTVTVRRGWFGRRILKGYNTDVEGFMQSIEPLLKPHHKKALIIGTGGGAMAVERACKKMAIDCRMASRRIGYKDTIGYDRITPEVIDEYKIIVNATPVGMSPHVLAAPPIPYEALTPDHLCYDLIYSPEETRFLHLAKERGATIKNGLDMLLIQANEAWKIWEQA</sequence>
<proteinExistence type="predicted"/>
<dbReference type="PANTHER" id="PTHR21089:SF1">
    <property type="entry name" value="BIFUNCTIONAL 3-DEHYDROQUINATE DEHYDRATASE_SHIKIMATE DEHYDROGENASE, CHLOROPLASTIC"/>
    <property type="match status" value="1"/>
</dbReference>
<comment type="pathway">
    <text evidence="1">Metabolic intermediate biosynthesis; chorismate biosynthesis; chorismate from D-erythrose 4-phosphate and phosphoenolpyruvate: step 4/7.</text>
</comment>
<dbReference type="InterPro" id="IPR046346">
    <property type="entry name" value="Aminoacid_DH-like_N_sf"/>
</dbReference>
<evidence type="ECO:0000256" key="2">
    <source>
        <dbReference type="ARBA" id="ARBA00023002"/>
    </source>
</evidence>
<evidence type="ECO:0000259" key="4">
    <source>
        <dbReference type="Pfam" id="PF08501"/>
    </source>
</evidence>
<dbReference type="InterPro" id="IPR022893">
    <property type="entry name" value="Shikimate_DH_fam"/>
</dbReference>
<keyword evidence="3" id="KW-0028">Amino-acid biosynthesis</keyword>
<evidence type="ECO:0000256" key="1">
    <source>
        <dbReference type="ARBA" id="ARBA00004871"/>
    </source>
</evidence>
<gene>
    <name evidence="5" type="ORF">Tsumi_14710</name>
</gene>
<evidence type="ECO:0000256" key="3">
    <source>
        <dbReference type="ARBA" id="ARBA00023141"/>
    </source>
</evidence>
<dbReference type="RefSeq" id="WP_411916120.1">
    <property type="nucleotide sequence ID" value="NZ_BAAFSF010000004.1"/>
</dbReference>
<reference evidence="5 6" key="1">
    <citation type="journal article" date="2025" name="Int. J. Syst. Evol. Microbiol.">
        <title>Desulfovibrio falkowii sp. nov., Porphyromonas miyakawae sp. nov., Mediterraneibacter flintii sp. nov. and Owariibacterium komagatae gen. nov., sp. nov., isolated from human faeces.</title>
        <authorList>
            <person name="Hamaguchi T."/>
            <person name="Ohara M."/>
            <person name="Hisatomi A."/>
            <person name="Sekiguchi K."/>
            <person name="Takeda J.I."/>
            <person name="Ueyama J."/>
            <person name="Ito M."/>
            <person name="Nishiwaki H."/>
            <person name="Ogi T."/>
            <person name="Hirayama M."/>
            <person name="Ohkuma M."/>
            <person name="Sakamoto M."/>
            <person name="Ohno K."/>
        </authorList>
    </citation>
    <scope>NUCLEOTIDE SEQUENCE [LARGE SCALE GENOMIC DNA]</scope>
    <source>
        <strain evidence="5 6">13CB11C</strain>
    </source>
</reference>
<comment type="caution">
    <text evidence="5">The sequence shown here is derived from an EMBL/GenBank/DDBJ whole genome shotgun (WGS) entry which is preliminary data.</text>
</comment>
<dbReference type="Pfam" id="PF08501">
    <property type="entry name" value="Shikimate_dh_N"/>
    <property type="match status" value="1"/>
</dbReference>
<dbReference type="InterPro" id="IPR013708">
    <property type="entry name" value="Shikimate_DH-bd_N"/>
</dbReference>
<keyword evidence="2" id="KW-0560">Oxidoreductase</keyword>
<keyword evidence="3" id="KW-0057">Aromatic amino acid biosynthesis</keyword>
<dbReference type="Gene3D" id="3.40.50.10860">
    <property type="entry name" value="Leucine Dehydrogenase, chain A, domain 1"/>
    <property type="match status" value="1"/>
</dbReference>
<protein>
    <submittedName>
        <fullName evidence="5">Shikimate dehydrogenase</fullName>
    </submittedName>
</protein>
<dbReference type="EMBL" id="BAAFSF010000004">
    <property type="protein sequence ID" value="GAB1252365.1"/>
    <property type="molecule type" value="Genomic_DNA"/>
</dbReference>
<dbReference type="PANTHER" id="PTHR21089">
    <property type="entry name" value="SHIKIMATE DEHYDROGENASE"/>
    <property type="match status" value="1"/>
</dbReference>
<dbReference type="InterPro" id="IPR036291">
    <property type="entry name" value="NAD(P)-bd_dom_sf"/>
</dbReference>
<feature type="domain" description="Shikimate dehydrogenase substrate binding N-terminal" evidence="4">
    <location>
        <begin position="8"/>
        <end position="89"/>
    </location>
</feature>
<evidence type="ECO:0000313" key="5">
    <source>
        <dbReference type="EMBL" id="GAB1252365.1"/>
    </source>
</evidence>
<dbReference type="Gene3D" id="3.40.50.720">
    <property type="entry name" value="NAD(P)-binding Rossmann-like Domain"/>
    <property type="match status" value="1"/>
</dbReference>
<keyword evidence="6" id="KW-1185">Reference proteome</keyword>
<name>A0ABQ0E3T2_9PORP</name>
<evidence type="ECO:0000313" key="6">
    <source>
        <dbReference type="Proteomes" id="UP001628220"/>
    </source>
</evidence>
<dbReference type="SUPFAM" id="SSF53223">
    <property type="entry name" value="Aminoacid dehydrogenase-like, N-terminal domain"/>
    <property type="match status" value="1"/>
</dbReference>
<organism evidence="5 6">
    <name type="scientific">Porphyromonas miyakawae</name>
    <dbReference type="NCBI Taxonomy" id="3137470"/>
    <lineage>
        <taxon>Bacteria</taxon>
        <taxon>Pseudomonadati</taxon>
        <taxon>Bacteroidota</taxon>
        <taxon>Bacteroidia</taxon>
        <taxon>Bacteroidales</taxon>
        <taxon>Porphyromonadaceae</taxon>
        <taxon>Porphyromonas</taxon>
    </lineage>
</organism>
<dbReference type="Proteomes" id="UP001628220">
    <property type="component" value="Unassembled WGS sequence"/>
</dbReference>
<dbReference type="SUPFAM" id="SSF51735">
    <property type="entry name" value="NAD(P)-binding Rossmann-fold domains"/>
    <property type="match status" value="1"/>
</dbReference>
<accession>A0ABQ0E3T2</accession>
<dbReference type="CDD" id="cd01065">
    <property type="entry name" value="NAD_bind_Shikimate_DH"/>
    <property type="match status" value="1"/>
</dbReference>